<evidence type="ECO:0000313" key="2">
    <source>
        <dbReference type="EMBL" id="MCA2016902.1"/>
    </source>
</evidence>
<keyword evidence="1" id="KW-0472">Membrane</keyword>
<dbReference type="Proteomes" id="UP001199044">
    <property type="component" value="Unassembled WGS sequence"/>
</dbReference>
<gene>
    <name evidence="2" type="ORF">LDJ79_12325</name>
</gene>
<reference evidence="3" key="1">
    <citation type="submission" date="2023-07" db="EMBL/GenBank/DDBJ databases">
        <title>Molecular identification of indigenous halophilic bacteria isolated from red sea cost, biodegradation of synthetic dyes and assessment of degraded metabolite toxicity.</title>
        <authorList>
            <person name="Chaieb K."/>
            <person name="Altayb H.N."/>
        </authorList>
    </citation>
    <scope>NUCLEOTIDE SEQUENCE [LARGE SCALE GENOMIC DNA]</scope>
    <source>
        <strain evidence="3">K20</strain>
    </source>
</reference>
<evidence type="ECO:0000256" key="1">
    <source>
        <dbReference type="SAM" id="Phobius"/>
    </source>
</evidence>
<sequence length="50" mass="5409">MNTYNNAVQQQVTSAPTSTWRKTVKELFGVVTLWAAASAVIGAISLNWIA</sequence>
<organism evidence="2 3">
    <name type="scientific">Vibrio tritonius</name>
    <dbReference type="NCBI Taxonomy" id="1435069"/>
    <lineage>
        <taxon>Bacteria</taxon>
        <taxon>Pseudomonadati</taxon>
        <taxon>Pseudomonadota</taxon>
        <taxon>Gammaproteobacteria</taxon>
        <taxon>Vibrionales</taxon>
        <taxon>Vibrionaceae</taxon>
        <taxon>Vibrio</taxon>
    </lineage>
</organism>
<dbReference type="EMBL" id="JAIWIU010000076">
    <property type="protein sequence ID" value="MCA2016902.1"/>
    <property type="molecule type" value="Genomic_DNA"/>
</dbReference>
<protein>
    <submittedName>
        <fullName evidence="2">Uncharacterized protein</fullName>
    </submittedName>
</protein>
<accession>A0ABS7YPB2</accession>
<keyword evidence="1" id="KW-1133">Transmembrane helix</keyword>
<keyword evidence="1" id="KW-0812">Transmembrane</keyword>
<name>A0ABS7YPB2_9VIBR</name>
<evidence type="ECO:0000313" key="3">
    <source>
        <dbReference type="Proteomes" id="UP001199044"/>
    </source>
</evidence>
<comment type="caution">
    <text evidence="2">The sequence shown here is derived from an EMBL/GenBank/DDBJ whole genome shotgun (WGS) entry which is preliminary data.</text>
</comment>
<keyword evidence="3" id="KW-1185">Reference proteome</keyword>
<feature type="transmembrane region" description="Helical" evidence="1">
    <location>
        <begin position="27"/>
        <end position="49"/>
    </location>
</feature>
<proteinExistence type="predicted"/>
<dbReference type="RefSeq" id="WP_156430434.1">
    <property type="nucleotide sequence ID" value="NZ_AP014635.1"/>
</dbReference>